<keyword evidence="3" id="KW-0812">Transmembrane</keyword>
<organism evidence="4 5">
    <name type="scientific">Vicia faba</name>
    <name type="common">Broad bean</name>
    <name type="synonym">Faba vulgaris</name>
    <dbReference type="NCBI Taxonomy" id="3906"/>
    <lineage>
        <taxon>Eukaryota</taxon>
        <taxon>Viridiplantae</taxon>
        <taxon>Streptophyta</taxon>
        <taxon>Embryophyta</taxon>
        <taxon>Tracheophyta</taxon>
        <taxon>Spermatophyta</taxon>
        <taxon>Magnoliopsida</taxon>
        <taxon>eudicotyledons</taxon>
        <taxon>Gunneridae</taxon>
        <taxon>Pentapetalae</taxon>
        <taxon>rosids</taxon>
        <taxon>fabids</taxon>
        <taxon>Fabales</taxon>
        <taxon>Fabaceae</taxon>
        <taxon>Papilionoideae</taxon>
        <taxon>50 kb inversion clade</taxon>
        <taxon>NPAAA clade</taxon>
        <taxon>Hologalegina</taxon>
        <taxon>IRL clade</taxon>
        <taxon>Fabeae</taxon>
        <taxon>Vicia</taxon>
    </lineage>
</organism>
<dbReference type="InterPro" id="IPR044696">
    <property type="entry name" value="WIP1/2/3"/>
</dbReference>
<feature type="coiled-coil region" evidence="1">
    <location>
        <begin position="187"/>
        <end position="263"/>
    </location>
</feature>
<dbReference type="PANTHER" id="PTHR34562">
    <property type="entry name" value="WPP DOMAIN-INTERACTING PROTEIN 2"/>
    <property type="match status" value="1"/>
</dbReference>
<reference evidence="4 5" key="1">
    <citation type="submission" date="2023-01" db="EMBL/GenBank/DDBJ databases">
        <authorList>
            <person name="Kreplak J."/>
        </authorList>
    </citation>
    <scope>NUCLEOTIDE SEQUENCE [LARGE SCALE GENOMIC DNA]</scope>
</reference>
<evidence type="ECO:0000313" key="5">
    <source>
        <dbReference type="Proteomes" id="UP001157006"/>
    </source>
</evidence>
<evidence type="ECO:0000256" key="1">
    <source>
        <dbReference type="SAM" id="Coils"/>
    </source>
</evidence>
<sequence length="357" mass="40168">MDSANREENGTENDDGGSCTDETSPSNQSRRSVTLKKWKRNPKRGDSGSDGDESVGNRIIGSCNSDSRDLSVSELENDCCDEDLNSDARDTEVSHVTGYDDEDAVREDPLTEYVHTLKVLEGELQQEIKKIREIRSESFLSDDSTKFRSAAEASVVETSAVDLRFHDSCSSSNSGNQISSSFMELLLLRLTEKLNYLESQLEELQGELALKNSRIAGLELALTCDEFPKEESTCTVCLLDGKYKELESELESLFRQKIEAEVKYLAIKNTMRKLKVASALVEKQETMYGSEVQTPNKLEVADNEDPIMTNRTEETFMIQSRLCKLTCYFFFQLIMFLMLVLWLVSKLVPNSEGVVPT</sequence>
<evidence type="ECO:0000313" key="4">
    <source>
        <dbReference type="EMBL" id="CAI8608820.1"/>
    </source>
</evidence>
<name>A0AAV1AI19_VICFA</name>
<feature type="transmembrane region" description="Helical" evidence="3">
    <location>
        <begin position="325"/>
        <end position="344"/>
    </location>
</feature>
<dbReference type="EMBL" id="OX451739">
    <property type="protein sequence ID" value="CAI8608820.1"/>
    <property type="molecule type" value="Genomic_DNA"/>
</dbReference>
<keyword evidence="3" id="KW-1133">Transmembrane helix</keyword>
<feature type="compositionally biased region" description="Polar residues" evidence="2">
    <location>
        <begin position="20"/>
        <end position="32"/>
    </location>
</feature>
<gene>
    <name evidence="4" type="ORF">VFH_IV104040</name>
</gene>
<feature type="region of interest" description="Disordered" evidence="2">
    <location>
        <begin position="1"/>
        <end position="69"/>
    </location>
</feature>
<protein>
    <submittedName>
        <fullName evidence="4">Uncharacterized protein</fullName>
    </submittedName>
</protein>
<proteinExistence type="predicted"/>
<dbReference type="PANTHER" id="PTHR34562:SF8">
    <property type="entry name" value="WPP DOMAIN-INTERACTING PROTEIN 1"/>
    <property type="match status" value="1"/>
</dbReference>
<keyword evidence="5" id="KW-1185">Reference proteome</keyword>
<keyword evidence="1" id="KW-0175">Coiled coil</keyword>
<dbReference type="AlphaFoldDB" id="A0AAV1AI19"/>
<evidence type="ECO:0000256" key="3">
    <source>
        <dbReference type="SAM" id="Phobius"/>
    </source>
</evidence>
<evidence type="ECO:0000256" key="2">
    <source>
        <dbReference type="SAM" id="MobiDB-lite"/>
    </source>
</evidence>
<feature type="compositionally biased region" description="Basic residues" evidence="2">
    <location>
        <begin position="33"/>
        <end position="42"/>
    </location>
</feature>
<keyword evidence="3" id="KW-0472">Membrane</keyword>
<dbReference type="Proteomes" id="UP001157006">
    <property type="component" value="Chromosome 4"/>
</dbReference>
<accession>A0AAV1AI19</accession>